<keyword evidence="7" id="KW-0067">ATP-binding</keyword>
<dbReference type="InterPro" id="IPR002575">
    <property type="entry name" value="Aminoglycoside_PTrfase"/>
</dbReference>
<name>A0ABR6WWB3_9FIRM</name>
<keyword evidence="5" id="KW-0547">Nucleotide-binding</keyword>
<keyword evidence="10" id="KW-1185">Reference proteome</keyword>
<evidence type="ECO:0000259" key="8">
    <source>
        <dbReference type="Pfam" id="PF01636"/>
    </source>
</evidence>
<dbReference type="EMBL" id="WJBC01000011">
    <property type="protein sequence ID" value="MBC3804524.1"/>
    <property type="molecule type" value="Genomic_DNA"/>
</dbReference>
<dbReference type="Pfam" id="PF01636">
    <property type="entry name" value="APH"/>
    <property type="match status" value="1"/>
</dbReference>
<sequence>MSYKDLNPETVIAYIKTNTDIFPVDAKLAVYEFGSDEETDGDGFVNHLYRVSDETGKSVVLKQAKPYMRIFGEEAKLTPRRNQMEAKVIQLRAAITPEYIPEMYHADANNNLFIYEDCGRLKIMRFELIKGKSFPEFPKKIGAFMAKSNFYTSEIYLDQIAHKALECTFMNPEMRHIMETILFVKRFDEDDTFRLAEVDPNHVAMTELFWDKREVRVELLKLRGIFMKRSECLVHGDLHTSNIMVDENEMKVIDMEYTFMGPTSSDSGYLVGNLIYAYIAWFHHSDGTRQSRKAYRKEILGYIRDLINEYQRVYCACWDKDAKPLYREYTEYREAILKNYLKEVCGFAGCQIISRVGGLIGLPDFDTLKNPVSRNCARRLSLLIADELIMKRETVENTDDIIAIIVTITYRYFDVMKALKGRDLSGIQAQQKTVPE</sequence>
<keyword evidence="4 9" id="KW-0808">Transferase</keyword>
<evidence type="ECO:0000256" key="2">
    <source>
        <dbReference type="ARBA" id="ARBA00011738"/>
    </source>
</evidence>
<dbReference type="InterPro" id="IPR011009">
    <property type="entry name" value="Kinase-like_dom_sf"/>
</dbReference>
<evidence type="ECO:0000256" key="6">
    <source>
        <dbReference type="ARBA" id="ARBA00022777"/>
    </source>
</evidence>
<proteinExistence type="inferred from homology"/>
<gene>
    <name evidence="9" type="primary">mtnK</name>
    <name evidence="9" type="ORF">GH808_08765</name>
</gene>
<protein>
    <recommendedName>
        <fullName evidence="3">S-methyl-5-thioribose kinase</fullName>
        <ecNumber evidence="3">2.7.1.100</ecNumber>
    </recommendedName>
</protein>
<dbReference type="Gene3D" id="3.90.1200.10">
    <property type="match status" value="1"/>
</dbReference>
<evidence type="ECO:0000256" key="3">
    <source>
        <dbReference type="ARBA" id="ARBA00012128"/>
    </source>
</evidence>
<comment type="similarity">
    <text evidence="1">Belongs to the methylthioribose kinase family.</text>
</comment>
<dbReference type="RefSeq" id="WP_186842409.1">
    <property type="nucleotide sequence ID" value="NZ_WJBC01000011.1"/>
</dbReference>
<feature type="domain" description="Aminoglycoside phosphotransferase" evidence="8">
    <location>
        <begin position="225"/>
        <end position="271"/>
    </location>
</feature>
<comment type="caution">
    <text evidence="9">The sequence shown here is derived from an EMBL/GenBank/DDBJ whole genome shotgun (WGS) entry which is preliminary data.</text>
</comment>
<dbReference type="InterPro" id="IPR009212">
    <property type="entry name" value="Methylthioribose_kinase"/>
</dbReference>
<dbReference type="Gene3D" id="3.30.200.20">
    <property type="entry name" value="Phosphorylase Kinase, domain 1"/>
    <property type="match status" value="1"/>
</dbReference>
<evidence type="ECO:0000256" key="1">
    <source>
        <dbReference type="ARBA" id="ARBA00010165"/>
    </source>
</evidence>
<keyword evidence="6 9" id="KW-0418">Kinase</keyword>
<reference evidence="9 10" key="1">
    <citation type="journal article" date="2020" name="mSystems">
        <title>Defining Genomic and Predicted Metabolic Features of the Acetobacterium Genus.</title>
        <authorList>
            <person name="Ross D.E."/>
            <person name="Marshall C.W."/>
            <person name="Gulliver D."/>
            <person name="May H.D."/>
            <person name="Norman R.S."/>
        </authorList>
    </citation>
    <scope>NUCLEOTIDE SEQUENCE [LARGE SCALE GENOMIC DNA]</scope>
    <source>
        <strain evidence="9 10">DSM 8238</strain>
    </source>
</reference>
<evidence type="ECO:0000256" key="5">
    <source>
        <dbReference type="ARBA" id="ARBA00022741"/>
    </source>
</evidence>
<dbReference type="Proteomes" id="UP000603234">
    <property type="component" value="Unassembled WGS sequence"/>
</dbReference>
<dbReference type="PANTHER" id="PTHR34273:SF2">
    <property type="entry name" value="METHYLTHIORIBOSE KINASE"/>
    <property type="match status" value="1"/>
</dbReference>
<evidence type="ECO:0000256" key="4">
    <source>
        <dbReference type="ARBA" id="ARBA00022679"/>
    </source>
</evidence>
<dbReference type="GO" id="GO:0046522">
    <property type="term" value="F:S-methyl-5-thioribose kinase activity"/>
    <property type="evidence" value="ECO:0007669"/>
    <property type="project" value="UniProtKB-EC"/>
</dbReference>
<dbReference type="PANTHER" id="PTHR34273">
    <property type="entry name" value="METHYLTHIORIBOSE KINASE"/>
    <property type="match status" value="1"/>
</dbReference>
<organism evidence="9 10">
    <name type="scientific">Acetobacterium fimetarium</name>
    <dbReference type="NCBI Taxonomy" id="52691"/>
    <lineage>
        <taxon>Bacteria</taxon>
        <taxon>Bacillati</taxon>
        <taxon>Bacillota</taxon>
        <taxon>Clostridia</taxon>
        <taxon>Eubacteriales</taxon>
        <taxon>Eubacteriaceae</taxon>
        <taxon>Acetobacterium</taxon>
    </lineage>
</organism>
<comment type="subunit">
    <text evidence="2">Homodimer.</text>
</comment>
<evidence type="ECO:0000256" key="7">
    <source>
        <dbReference type="ARBA" id="ARBA00022840"/>
    </source>
</evidence>
<evidence type="ECO:0000313" key="9">
    <source>
        <dbReference type="EMBL" id="MBC3804524.1"/>
    </source>
</evidence>
<dbReference type="EC" id="2.7.1.100" evidence="3"/>
<evidence type="ECO:0000313" key="10">
    <source>
        <dbReference type="Proteomes" id="UP000603234"/>
    </source>
</evidence>
<dbReference type="SUPFAM" id="SSF56112">
    <property type="entry name" value="Protein kinase-like (PK-like)"/>
    <property type="match status" value="1"/>
</dbReference>
<accession>A0ABR6WWB3</accession>
<dbReference type="NCBIfam" id="TIGR01767">
    <property type="entry name" value="MTRK"/>
    <property type="match status" value="1"/>
</dbReference>